<accession>A0A4Y7Q2M0</accession>
<protein>
    <submittedName>
        <fullName evidence="1">Uncharacterized protein</fullName>
    </submittedName>
</protein>
<dbReference type="EMBL" id="ML170179">
    <property type="protein sequence ID" value="TDL21685.1"/>
    <property type="molecule type" value="Genomic_DNA"/>
</dbReference>
<organism evidence="1 2">
    <name type="scientific">Rickenella mellea</name>
    <dbReference type="NCBI Taxonomy" id="50990"/>
    <lineage>
        <taxon>Eukaryota</taxon>
        <taxon>Fungi</taxon>
        <taxon>Dikarya</taxon>
        <taxon>Basidiomycota</taxon>
        <taxon>Agaricomycotina</taxon>
        <taxon>Agaricomycetes</taxon>
        <taxon>Hymenochaetales</taxon>
        <taxon>Rickenellaceae</taxon>
        <taxon>Rickenella</taxon>
    </lineage>
</organism>
<sequence length="73" mass="8512">MFKLHLSRRRTRLCSSSKAAGIFNWSSFAGLLDTCGSFRFRSLLRLIQIHEQSTGQWIRKVVPAGRKWIRYSP</sequence>
<keyword evidence="2" id="KW-1185">Reference proteome</keyword>
<reference evidence="1 2" key="1">
    <citation type="submission" date="2018-06" db="EMBL/GenBank/DDBJ databases">
        <title>A transcriptomic atlas of mushroom development highlights an independent origin of complex multicellularity.</title>
        <authorList>
            <consortium name="DOE Joint Genome Institute"/>
            <person name="Krizsan K."/>
            <person name="Almasi E."/>
            <person name="Merenyi Z."/>
            <person name="Sahu N."/>
            <person name="Viragh M."/>
            <person name="Koszo T."/>
            <person name="Mondo S."/>
            <person name="Kiss B."/>
            <person name="Balint B."/>
            <person name="Kues U."/>
            <person name="Barry K."/>
            <person name="Hegedus J.C."/>
            <person name="Henrissat B."/>
            <person name="Johnson J."/>
            <person name="Lipzen A."/>
            <person name="Ohm R."/>
            <person name="Nagy I."/>
            <person name="Pangilinan J."/>
            <person name="Yan J."/>
            <person name="Xiong Y."/>
            <person name="Grigoriev I.V."/>
            <person name="Hibbett D.S."/>
            <person name="Nagy L.G."/>
        </authorList>
    </citation>
    <scope>NUCLEOTIDE SEQUENCE [LARGE SCALE GENOMIC DNA]</scope>
    <source>
        <strain evidence="1 2">SZMC22713</strain>
    </source>
</reference>
<proteinExistence type="predicted"/>
<dbReference type="AlphaFoldDB" id="A0A4Y7Q2M0"/>
<dbReference type="VEuPathDB" id="FungiDB:BD410DRAFT_286988"/>
<dbReference type="Proteomes" id="UP000294933">
    <property type="component" value="Unassembled WGS sequence"/>
</dbReference>
<evidence type="ECO:0000313" key="2">
    <source>
        <dbReference type="Proteomes" id="UP000294933"/>
    </source>
</evidence>
<gene>
    <name evidence="1" type="ORF">BD410DRAFT_286988</name>
</gene>
<evidence type="ECO:0000313" key="1">
    <source>
        <dbReference type="EMBL" id="TDL21685.1"/>
    </source>
</evidence>
<name>A0A4Y7Q2M0_9AGAM</name>